<accession>A0ABN2I7U7</accession>
<keyword evidence="3" id="KW-1185">Reference proteome</keyword>
<comment type="caution">
    <text evidence="2">The sequence shown here is derived from an EMBL/GenBank/DDBJ whole genome shotgun (WGS) entry which is preliminary data.</text>
</comment>
<organism evidence="2 3">
    <name type="scientific">Fodinicola feengrottensis</name>
    <dbReference type="NCBI Taxonomy" id="435914"/>
    <lineage>
        <taxon>Bacteria</taxon>
        <taxon>Bacillati</taxon>
        <taxon>Actinomycetota</taxon>
        <taxon>Actinomycetes</taxon>
        <taxon>Mycobacteriales</taxon>
        <taxon>Fodinicola</taxon>
    </lineage>
</organism>
<dbReference type="Proteomes" id="UP001500618">
    <property type="component" value="Unassembled WGS sequence"/>
</dbReference>
<name>A0ABN2I7U7_9ACTN</name>
<evidence type="ECO:0000313" key="2">
    <source>
        <dbReference type="EMBL" id="GAA1699891.1"/>
    </source>
</evidence>
<feature type="chain" id="PRO_5045625959" description="SH3 domain-containing protein" evidence="1">
    <location>
        <begin position="21"/>
        <end position="107"/>
    </location>
</feature>
<protein>
    <recommendedName>
        <fullName evidence="4">SH3 domain-containing protein</fullName>
    </recommendedName>
</protein>
<proteinExistence type="predicted"/>
<sequence length="107" mass="11092">MRVKAILVAGIAAVALTGLAAPATASVRTAAQQPSDGWAADFLSQTDIYGGVPYDSAKVGVGTPGDQVRVTCHTKAGWLSITDTTTAVSGFVDPRYLKVYGFPFECP</sequence>
<evidence type="ECO:0000313" key="3">
    <source>
        <dbReference type="Proteomes" id="UP001500618"/>
    </source>
</evidence>
<evidence type="ECO:0000256" key="1">
    <source>
        <dbReference type="SAM" id="SignalP"/>
    </source>
</evidence>
<dbReference type="RefSeq" id="WP_163571659.1">
    <property type="nucleotide sequence ID" value="NZ_BAAANY010000023.1"/>
</dbReference>
<reference evidence="2 3" key="1">
    <citation type="journal article" date="2019" name="Int. J. Syst. Evol. Microbiol.">
        <title>The Global Catalogue of Microorganisms (GCM) 10K type strain sequencing project: providing services to taxonomists for standard genome sequencing and annotation.</title>
        <authorList>
            <consortium name="The Broad Institute Genomics Platform"/>
            <consortium name="The Broad Institute Genome Sequencing Center for Infectious Disease"/>
            <person name="Wu L."/>
            <person name="Ma J."/>
        </authorList>
    </citation>
    <scope>NUCLEOTIDE SEQUENCE [LARGE SCALE GENOMIC DNA]</scope>
    <source>
        <strain evidence="2 3">JCM 14718</strain>
    </source>
</reference>
<dbReference type="EMBL" id="BAAANY010000023">
    <property type="protein sequence ID" value="GAA1699891.1"/>
    <property type="molecule type" value="Genomic_DNA"/>
</dbReference>
<keyword evidence="1" id="KW-0732">Signal</keyword>
<feature type="signal peptide" evidence="1">
    <location>
        <begin position="1"/>
        <end position="20"/>
    </location>
</feature>
<gene>
    <name evidence="2" type="ORF">GCM10009765_56620</name>
</gene>
<evidence type="ECO:0008006" key="4">
    <source>
        <dbReference type="Google" id="ProtNLM"/>
    </source>
</evidence>